<accession>A0AA85G4W5</accession>
<feature type="transmembrane region" description="Helical" evidence="26">
    <location>
        <begin position="81"/>
        <end position="103"/>
    </location>
</feature>
<evidence type="ECO:0000256" key="22">
    <source>
        <dbReference type="ARBA" id="ARBA00023242"/>
    </source>
</evidence>
<evidence type="ECO:0000256" key="15">
    <source>
        <dbReference type="ARBA" id="ARBA00022840"/>
    </source>
</evidence>
<keyword evidence="30" id="KW-1185">Reference proteome</keyword>
<feature type="transmembrane region" description="Helical" evidence="26">
    <location>
        <begin position="6"/>
        <end position="27"/>
    </location>
</feature>
<evidence type="ECO:0000256" key="24">
    <source>
        <dbReference type="ARBA" id="ARBA00047995"/>
    </source>
</evidence>
<evidence type="ECO:0000256" key="8">
    <source>
        <dbReference type="ARBA" id="ARBA00022705"/>
    </source>
</evidence>
<keyword evidence="15" id="KW-0067">ATP-binding</keyword>
<evidence type="ECO:0000256" key="9">
    <source>
        <dbReference type="ARBA" id="ARBA00022722"/>
    </source>
</evidence>
<dbReference type="Proteomes" id="UP000050792">
    <property type="component" value="Unassembled WGS sequence"/>
</dbReference>
<reference evidence="30" key="1">
    <citation type="submission" date="2022-06" db="EMBL/GenBank/DDBJ databases">
        <authorList>
            <person name="Berger JAMES D."/>
            <person name="Berger JAMES D."/>
        </authorList>
    </citation>
    <scope>NUCLEOTIDE SEQUENCE [LARGE SCALE GENOMIC DNA]</scope>
</reference>
<evidence type="ECO:0000259" key="27">
    <source>
        <dbReference type="Pfam" id="PF08696"/>
    </source>
</evidence>
<keyword evidence="18" id="KW-0411">Iron-sulfur</keyword>
<dbReference type="SUPFAM" id="SSF52540">
    <property type="entry name" value="P-loop containing nucleoside triphosphate hydrolases"/>
    <property type="match status" value="1"/>
</dbReference>
<dbReference type="GO" id="GO:0006260">
    <property type="term" value="P:DNA replication"/>
    <property type="evidence" value="ECO:0007669"/>
    <property type="project" value="UniProtKB-KW"/>
</dbReference>
<dbReference type="Pfam" id="PF03619">
    <property type="entry name" value="Solute_trans_a"/>
    <property type="match status" value="1"/>
</dbReference>
<feature type="transmembrane region" description="Helical" evidence="26">
    <location>
        <begin position="174"/>
        <end position="192"/>
    </location>
</feature>
<dbReference type="InterPro" id="IPR005178">
    <property type="entry name" value="Ostalpha/TMEM184C"/>
</dbReference>
<keyword evidence="23" id="KW-0511">Multifunctional enzyme</keyword>
<dbReference type="GO" id="GO:0006281">
    <property type="term" value="P:DNA repair"/>
    <property type="evidence" value="ECO:0007669"/>
    <property type="project" value="UniProtKB-KW"/>
</dbReference>
<comment type="similarity">
    <text evidence="4">Belongs to the DNA2/NAM7 helicase family.</text>
</comment>
<evidence type="ECO:0000256" key="23">
    <source>
        <dbReference type="ARBA" id="ARBA00023268"/>
    </source>
</evidence>
<feature type="transmembrane region" description="Helical" evidence="26">
    <location>
        <begin position="204"/>
        <end position="225"/>
    </location>
</feature>
<keyword evidence="13" id="KW-0378">Hydrolase</keyword>
<keyword evidence="8" id="KW-0235">DNA replication</keyword>
<dbReference type="GO" id="GO:0003678">
    <property type="term" value="F:DNA helicase activity"/>
    <property type="evidence" value="ECO:0007669"/>
    <property type="project" value="UniProtKB-EC"/>
</dbReference>
<dbReference type="CDD" id="cd18808">
    <property type="entry name" value="SF1_C_Upf1"/>
    <property type="match status" value="1"/>
</dbReference>
<dbReference type="GO" id="GO:0046872">
    <property type="term" value="F:metal ion binding"/>
    <property type="evidence" value="ECO:0007669"/>
    <property type="project" value="UniProtKB-KW"/>
</dbReference>
<comment type="cofactor">
    <cofactor evidence="1">
        <name>[4Fe-4S] cluster</name>
        <dbReference type="ChEBI" id="CHEBI:49883"/>
    </cofactor>
</comment>
<dbReference type="Gene3D" id="3.40.50.300">
    <property type="entry name" value="P-loop containing nucleotide triphosphate hydrolases"/>
    <property type="match status" value="2"/>
</dbReference>
<evidence type="ECO:0000256" key="6">
    <source>
        <dbReference type="ARBA" id="ARBA00022485"/>
    </source>
</evidence>
<keyword evidence="14" id="KW-0347">Helicase</keyword>
<dbReference type="GO" id="GO:0004518">
    <property type="term" value="F:nuclease activity"/>
    <property type="evidence" value="ECO:0007669"/>
    <property type="project" value="UniProtKB-KW"/>
</dbReference>
<comment type="catalytic activity">
    <reaction evidence="24">
        <text>ATP + H2O = ADP + phosphate + H(+)</text>
        <dbReference type="Rhea" id="RHEA:13065"/>
        <dbReference type="ChEBI" id="CHEBI:15377"/>
        <dbReference type="ChEBI" id="CHEBI:15378"/>
        <dbReference type="ChEBI" id="CHEBI:30616"/>
        <dbReference type="ChEBI" id="CHEBI:43474"/>
        <dbReference type="ChEBI" id="CHEBI:456216"/>
        <dbReference type="EC" id="3.6.4.12"/>
    </reaction>
</comment>
<evidence type="ECO:0000256" key="5">
    <source>
        <dbReference type="ARBA" id="ARBA00012551"/>
    </source>
</evidence>
<sequence length="1906" mass="216856">MSWRAFIKPVFVVCYSLLICITLPFLILKLYEKSAPAIVSAWFVAGLFVLGAIPISLWTIIEHMINYTNPLLQRHIIRILWMVPIYAADAWMALIFPSFAIYFDTLRECYEAYVIYNFLAFLLNYLRSEFPDLRYVIEQKPQMKHLPPFCFLSSWKMGRVFIDHCRHGALQYTVIRPLTTAIALICEMVGVYGEGDFSFRHAFLYLTIVNNVSQIWALYCLVMFYRCTRLELSPMKPVAKFLCVKFVVFMSFWQSILIAVLAATGVIRKVEAWKLYDVQSIGIALQNFAICIEMFIAAIAHHFSFTWTPYVDPNSEPTSCCYSWRSMWDVSDMRRDVVEHVRHIGHSVRHFNFSSDRQLSRCRRLSGTYHQIVSLDADEVDCNNIVYCDNETNPLLSNQESSSEVGIESELLRVRNSSDNIQTEKIYCIDESEFDLRFILTFLMFVSSSIEPKHSSCDESFIIPGTPDSTNRTLGVSLSGRAALGTVNIDKVSSPKLCRRKVVARRSSLTVRRDEILRSKLHDLLSSDPIDNNENQKMRSNRQAQVSAKLRRGNYDLLNYAPQDQIVKTTSKDSEFSDEISHRYAITSNRAKMMVSTALLTCSASKRKATDISNAHSSDSLNYRKLNKCSVSNPEDTNVPKRDTNSKHSVTREVHLNNEELSTLDDILDQLVKGDNLPSYKHIEKKAVTLNPPQIYCHNEDNTQSSVHDETFQLLNLSDWSPVKEEFTMLKQQRTVDDQLLQIPDQSFLRGTVVQINNKCDQIELVVQLDDVSGTTDNRTKMNVILRDSWFDTSIRIKDIINIILNVYGDKKNPVHNNSTVIISDDNNNRTRNDCTAICLNPDYLLPTTKVVSSLNCLRRVVLEYFWVTDGGYSEDNEINVINSNPIYNSQSDVMLTGSLVHELFQKIISRPNIQRDDALQIVSGLIYRPSVVLQMYASGIEPKTLFAKLEEFVPKIFDWTQTHCIQHLPFRNGVTTVNQVKVEDVIAIEENIWSNRLGLKGKIDSTLLCEIPLIGELKPTLNLIPMELKTGNPTYSIEHKGQVYLYLMLAREFYGAYYSAPKYAKVPVANAGWLVYLKEPIKQNFQKHISFTNPGILYPDINSFRGLIQTRNRLVSGIIDLLKSADTSHEQLCVDEQKLKLPNCINQLRVCQTCSLQLTCSLFAETPAKPCSGAYDSFSSVHKILINHRSHLQQEHIDFFIKWSKLLLTEYLDNERFEHVIGNIYKTSLKVDKPITNGTIRGLRLVKTKISQSSLSGESEVQSWFILHKSIDQPYESLLSFSSLNIGDFVIVSSDDSRFMGIELATIAPVEGFHEVDFTSHGSVSPLSDYKKNVLSLISTRSFPDRIQLFRVDRYVSMKTIQLNLSNLVGLMRSSKLCHLLRELIIDGRIPDMLKTISKKIVKEIRPILKPLNSNQRAAILQTLFSQSYILIKGYPGSGKTETLIALLRVLILLKKRILVTAHTHSAVDNLLLRLCQTGETRVIRLGQMDRILPDLLNYSFEYKLNTFLKSNEKPKNNIIDYINNIMADAVVVGCTALSASGGNDLRHSALTYQKFDVVLIDEASQLMFPTTLGPLLCLTEEQQPLDSIKCCRFVLVGDPYQLPPLVRSQKARLGGLDQSLFSLLQSHHDRDNSPLTTNSSIDLSKKGYVTELTIQYRMNSKIMALSNHLNYKNKMSYANSCVSQATLKLNPNITSDEISDKLPLWIKRVSSPLISDSVLLLDTKMLDCCSFSANESRTSNSNPTEAQLIIYIIKQIHHVFLLSMEDIGVITPYRAQVYLLKNMMKENSFGTIEVNTVDQFQGRDKKLILLSLTNCPSSFLRTSENECNESNRNHLLDDLPRLTVALTRAQHKLIIIGCTGQHNLPENNSNQITNLQKLFSFIKAMIGGYEILPSNTVKWINTSE</sequence>
<evidence type="ECO:0000256" key="7">
    <source>
        <dbReference type="ARBA" id="ARBA00022692"/>
    </source>
</evidence>
<keyword evidence="16 26" id="KW-1133">Transmembrane helix</keyword>
<dbReference type="PANTHER" id="PTHR23423">
    <property type="entry name" value="ORGANIC SOLUTE TRANSPORTER-RELATED"/>
    <property type="match status" value="1"/>
</dbReference>
<comment type="subcellular location">
    <subcellularLocation>
        <location evidence="3">Membrane</location>
        <topology evidence="3">Multi-pass membrane protein</topology>
    </subcellularLocation>
    <subcellularLocation>
        <location evidence="2">Nucleus</location>
    </subcellularLocation>
</comment>
<evidence type="ECO:0000256" key="2">
    <source>
        <dbReference type="ARBA" id="ARBA00004123"/>
    </source>
</evidence>
<feature type="domain" description="DNA2/NAM7 helicase helicase" evidence="28">
    <location>
        <begin position="1523"/>
        <end position="1610"/>
    </location>
</feature>
<dbReference type="Pfam" id="PF13087">
    <property type="entry name" value="AAA_12"/>
    <property type="match status" value="1"/>
</dbReference>
<evidence type="ECO:0000256" key="16">
    <source>
        <dbReference type="ARBA" id="ARBA00022989"/>
    </source>
</evidence>
<dbReference type="InterPro" id="IPR047187">
    <property type="entry name" value="SF1_C_Upf1"/>
</dbReference>
<dbReference type="Gene3D" id="3.90.320.10">
    <property type="match status" value="1"/>
</dbReference>
<feature type="domain" description="DNA2/NAM7 helicase helicase" evidence="28">
    <location>
        <begin position="1413"/>
        <end position="1513"/>
    </location>
</feature>
<keyword evidence="19" id="KW-0238">DNA-binding</keyword>
<keyword evidence="22" id="KW-0539">Nucleus</keyword>
<keyword evidence="12" id="KW-0227">DNA damage</keyword>
<keyword evidence="10" id="KW-0479">Metal-binding</keyword>
<evidence type="ECO:0000256" key="14">
    <source>
        <dbReference type="ARBA" id="ARBA00022806"/>
    </source>
</evidence>
<feature type="transmembrane region" description="Helical" evidence="26">
    <location>
        <begin position="246"/>
        <end position="267"/>
    </location>
</feature>
<evidence type="ECO:0000256" key="18">
    <source>
        <dbReference type="ARBA" id="ARBA00023014"/>
    </source>
</evidence>
<dbReference type="InterPro" id="IPR027417">
    <property type="entry name" value="P-loop_NTPase"/>
</dbReference>
<evidence type="ECO:0000256" key="1">
    <source>
        <dbReference type="ARBA" id="ARBA00001966"/>
    </source>
</evidence>
<evidence type="ECO:0000256" key="20">
    <source>
        <dbReference type="ARBA" id="ARBA00023136"/>
    </source>
</evidence>
<evidence type="ECO:0000256" key="3">
    <source>
        <dbReference type="ARBA" id="ARBA00004141"/>
    </source>
</evidence>
<evidence type="ECO:0000259" key="28">
    <source>
        <dbReference type="Pfam" id="PF13086"/>
    </source>
</evidence>
<keyword evidence="11" id="KW-0547">Nucleotide-binding</keyword>
<proteinExistence type="inferred from homology"/>
<evidence type="ECO:0000313" key="30">
    <source>
        <dbReference type="Proteomes" id="UP000050792"/>
    </source>
</evidence>
<evidence type="ECO:0000256" key="11">
    <source>
        <dbReference type="ARBA" id="ARBA00022741"/>
    </source>
</evidence>
<feature type="domain" description="DNA2/NAM7 helicase-like C-terminal" evidence="29">
    <location>
        <begin position="1620"/>
        <end position="1860"/>
    </location>
</feature>
<feature type="compositionally biased region" description="Basic and acidic residues" evidence="25">
    <location>
        <begin position="638"/>
        <end position="649"/>
    </location>
</feature>
<evidence type="ECO:0000256" key="26">
    <source>
        <dbReference type="SAM" id="Phobius"/>
    </source>
</evidence>
<dbReference type="SMART" id="SM01417">
    <property type="entry name" value="Solute_trans_a"/>
    <property type="match status" value="1"/>
</dbReference>
<dbReference type="InterPro" id="IPR041677">
    <property type="entry name" value="DNA2/NAM7_AAA_11"/>
</dbReference>
<evidence type="ECO:0000256" key="17">
    <source>
        <dbReference type="ARBA" id="ARBA00023004"/>
    </source>
</evidence>
<dbReference type="WBParaSite" id="SRDH1_77100.1">
    <property type="protein sequence ID" value="SRDH1_77100.1"/>
    <property type="gene ID" value="SRDH1_77100"/>
</dbReference>
<evidence type="ECO:0000256" key="21">
    <source>
        <dbReference type="ARBA" id="ARBA00023204"/>
    </source>
</evidence>
<feature type="transmembrane region" description="Helical" evidence="26">
    <location>
        <begin position="110"/>
        <end position="126"/>
    </location>
</feature>
<name>A0AA85G4W5_9TREM</name>
<dbReference type="GO" id="GO:0005634">
    <property type="term" value="C:nucleus"/>
    <property type="evidence" value="ECO:0007669"/>
    <property type="project" value="UniProtKB-SubCell"/>
</dbReference>
<keyword evidence="20 26" id="KW-0472">Membrane</keyword>
<evidence type="ECO:0000256" key="4">
    <source>
        <dbReference type="ARBA" id="ARBA00007913"/>
    </source>
</evidence>
<keyword evidence="17" id="KW-0408">Iron</keyword>
<feature type="transmembrane region" description="Helical" evidence="26">
    <location>
        <begin position="39"/>
        <end position="61"/>
    </location>
</feature>
<dbReference type="Pfam" id="PF08696">
    <property type="entry name" value="Dna2"/>
    <property type="match status" value="1"/>
</dbReference>
<evidence type="ECO:0000256" key="19">
    <source>
        <dbReference type="ARBA" id="ARBA00023125"/>
    </source>
</evidence>
<evidence type="ECO:0000256" key="25">
    <source>
        <dbReference type="SAM" id="MobiDB-lite"/>
    </source>
</evidence>
<dbReference type="EC" id="3.6.4.12" evidence="5"/>
<evidence type="ECO:0000256" key="10">
    <source>
        <dbReference type="ARBA" id="ARBA00022723"/>
    </source>
</evidence>
<keyword evidence="9" id="KW-0540">Nuclease</keyword>
<reference evidence="31" key="2">
    <citation type="submission" date="2023-11" db="UniProtKB">
        <authorList>
            <consortium name="WormBaseParasite"/>
        </authorList>
    </citation>
    <scope>IDENTIFICATION</scope>
</reference>
<keyword evidence="6" id="KW-0004">4Fe-4S</keyword>
<organism evidence="30 31">
    <name type="scientific">Schistosoma rodhaini</name>
    <dbReference type="NCBI Taxonomy" id="6188"/>
    <lineage>
        <taxon>Eukaryota</taxon>
        <taxon>Metazoa</taxon>
        <taxon>Spiralia</taxon>
        <taxon>Lophotrochozoa</taxon>
        <taxon>Platyhelminthes</taxon>
        <taxon>Trematoda</taxon>
        <taxon>Digenea</taxon>
        <taxon>Strigeidida</taxon>
        <taxon>Schistosomatoidea</taxon>
        <taxon>Schistosomatidae</taxon>
        <taxon>Schistosoma</taxon>
    </lineage>
</organism>
<evidence type="ECO:0000259" key="29">
    <source>
        <dbReference type="Pfam" id="PF13087"/>
    </source>
</evidence>
<dbReference type="InterPro" id="IPR011604">
    <property type="entry name" value="PDDEXK-like_dom_sf"/>
</dbReference>
<dbReference type="GO" id="GO:0051539">
    <property type="term" value="F:4 iron, 4 sulfur cluster binding"/>
    <property type="evidence" value="ECO:0007669"/>
    <property type="project" value="UniProtKB-KW"/>
</dbReference>
<feature type="region of interest" description="Disordered" evidence="25">
    <location>
        <begin position="629"/>
        <end position="649"/>
    </location>
</feature>
<evidence type="ECO:0000256" key="12">
    <source>
        <dbReference type="ARBA" id="ARBA00022763"/>
    </source>
</evidence>
<dbReference type="InterPro" id="IPR014808">
    <property type="entry name" value="DNA_replication_fac_Dna2_N"/>
</dbReference>
<dbReference type="GO" id="GO:0003677">
    <property type="term" value="F:DNA binding"/>
    <property type="evidence" value="ECO:0007669"/>
    <property type="project" value="UniProtKB-KW"/>
</dbReference>
<keyword evidence="21" id="KW-0234">DNA repair</keyword>
<evidence type="ECO:0000256" key="13">
    <source>
        <dbReference type="ARBA" id="ARBA00022801"/>
    </source>
</evidence>
<evidence type="ECO:0000313" key="31">
    <source>
        <dbReference type="WBParaSite" id="SRDH1_77100.1"/>
    </source>
</evidence>
<dbReference type="InterPro" id="IPR041679">
    <property type="entry name" value="DNA2/NAM7-like_C"/>
</dbReference>
<protein>
    <recommendedName>
        <fullName evidence="5">DNA helicase</fullName>
        <ecNumber evidence="5">3.6.4.12</ecNumber>
    </recommendedName>
</protein>
<feature type="domain" description="DNA replication factor Dna2 N-terminal" evidence="27">
    <location>
        <begin position="777"/>
        <end position="1008"/>
    </location>
</feature>
<dbReference type="GO" id="GO:0016787">
    <property type="term" value="F:hydrolase activity"/>
    <property type="evidence" value="ECO:0007669"/>
    <property type="project" value="UniProtKB-KW"/>
</dbReference>
<dbReference type="Pfam" id="PF13086">
    <property type="entry name" value="AAA_11"/>
    <property type="match status" value="2"/>
</dbReference>
<dbReference type="GO" id="GO:0005524">
    <property type="term" value="F:ATP binding"/>
    <property type="evidence" value="ECO:0007669"/>
    <property type="project" value="UniProtKB-KW"/>
</dbReference>
<dbReference type="GO" id="GO:0016020">
    <property type="term" value="C:membrane"/>
    <property type="evidence" value="ECO:0007669"/>
    <property type="project" value="UniProtKB-SubCell"/>
</dbReference>
<keyword evidence="7 26" id="KW-0812">Transmembrane</keyword>